<dbReference type="InterPro" id="IPR050643">
    <property type="entry name" value="Periplasmic_pilus_chap"/>
</dbReference>
<dbReference type="HOGENOM" id="CLU_070768_5_0_6"/>
<proteinExistence type="inferred from homology"/>
<dbReference type="AlphaFoldDB" id="G9Y4D8"/>
<dbReference type="InterPro" id="IPR036316">
    <property type="entry name" value="Pili_assmbl_chap_C_dom_sf"/>
</dbReference>
<evidence type="ECO:0000256" key="5">
    <source>
        <dbReference type="ARBA" id="ARBA00023186"/>
    </source>
</evidence>
<dbReference type="InterPro" id="IPR001829">
    <property type="entry name" value="Pili_assmbl_chaperone_bac"/>
</dbReference>
<dbReference type="InterPro" id="IPR016148">
    <property type="entry name" value="Pili_assmbl_chaperone_C"/>
</dbReference>
<evidence type="ECO:0000313" key="9">
    <source>
        <dbReference type="EMBL" id="EHM44742.1"/>
    </source>
</evidence>
<keyword evidence="4" id="KW-0574">Periplasm</keyword>
<dbReference type="InterPro" id="IPR013783">
    <property type="entry name" value="Ig-like_fold"/>
</dbReference>
<organism evidence="9 10">
    <name type="scientific">Hafnia alvei ATCC 51873</name>
    <dbReference type="NCBI Taxonomy" id="1002364"/>
    <lineage>
        <taxon>Bacteria</taxon>
        <taxon>Pseudomonadati</taxon>
        <taxon>Pseudomonadota</taxon>
        <taxon>Gammaproteobacteria</taxon>
        <taxon>Enterobacterales</taxon>
        <taxon>Hafniaceae</taxon>
        <taxon>Hafnia</taxon>
    </lineage>
</organism>
<dbReference type="InterPro" id="IPR016147">
    <property type="entry name" value="Pili_assmbl_chaperone_N"/>
</dbReference>
<protein>
    <submittedName>
        <fullName evidence="9">Gram-negative pili assembly chaperone domain protein</fullName>
    </submittedName>
</protein>
<dbReference type="PRINTS" id="PR00969">
    <property type="entry name" value="CHAPERONPILI"/>
</dbReference>
<dbReference type="PANTHER" id="PTHR30251:SF2">
    <property type="entry name" value="FIMBRIAL CHAPERONE YADV-RELATED"/>
    <property type="match status" value="1"/>
</dbReference>
<reference evidence="9 10" key="1">
    <citation type="submission" date="2011-08" db="EMBL/GenBank/DDBJ databases">
        <authorList>
            <person name="Weinstock G."/>
            <person name="Sodergren E."/>
            <person name="Clifton S."/>
            <person name="Fulton L."/>
            <person name="Fulton B."/>
            <person name="Courtney L."/>
            <person name="Fronick C."/>
            <person name="Harrison M."/>
            <person name="Strong C."/>
            <person name="Farmer C."/>
            <person name="Delahaunty K."/>
            <person name="Markovic C."/>
            <person name="Hall O."/>
            <person name="Minx P."/>
            <person name="Tomlinson C."/>
            <person name="Mitreva M."/>
            <person name="Hou S."/>
            <person name="Chen J."/>
            <person name="Wollam A."/>
            <person name="Pepin K.H."/>
            <person name="Johnson M."/>
            <person name="Bhonagiri V."/>
            <person name="Zhang X."/>
            <person name="Suruliraj S."/>
            <person name="Warren W."/>
            <person name="Chinwalla A."/>
            <person name="Mardis E.R."/>
            <person name="Wilson R.K."/>
        </authorList>
    </citation>
    <scope>NUCLEOTIDE SEQUENCE [LARGE SCALE GENOMIC DNA]</scope>
    <source>
        <strain evidence="9 10">ATCC 51873</strain>
    </source>
</reference>
<evidence type="ECO:0000259" key="8">
    <source>
        <dbReference type="Pfam" id="PF02753"/>
    </source>
</evidence>
<sequence>MSNYFSYIIKLFPFLLLILASANSHAAFILNSTRYIFTGDRDNISIQVNNESSQEYGGQIWIENQNQNDQNVYFAPSPTFFKIAESHKQILRILKINDNLPKDRESLFWVNVQEIPKAPKEGTNSLAIALHTQVKMIYRPIVLKDGRDNAEANIKFINEDNGTVLFNDSPYYFAIINVKQNGHDVKLSESIKNKIAVFAPFEKISLDTKLSGDSISVIAFDDYGVDREYKISSGH</sequence>
<evidence type="ECO:0000256" key="6">
    <source>
        <dbReference type="SAM" id="SignalP"/>
    </source>
</evidence>
<dbReference type="Pfam" id="PF02753">
    <property type="entry name" value="PapD_C"/>
    <property type="match status" value="1"/>
</dbReference>
<dbReference type="Pfam" id="PF00345">
    <property type="entry name" value="PapD_N"/>
    <property type="match status" value="1"/>
</dbReference>
<keyword evidence="3 6" id="KW-0732">Signal</keyword>
<feature type="domain" description="Pili assembly chaperone N-terminal" evidence="7">
    <location>
        <begin position="28"/>
        <end position="142"/>
    </location>
</feature>
<dbReference type="EMBL" id="AGCI01000027">
    <property type="protein sequence ID" value="EHM44742.1"/>
    <property type="molecule type" value="Genomic_DNA"/>
</dbReference>
<dbReference type="GO" id="GO:0071555">
    <property type="term" value="P:cell wall organization"/>
    <property type="evidence" value="ECO:0007669"/>
    <property type="project" value="InterPro"/>
</dbReference>
<comment type="similarity">
    <text evidence="2">Belongs to the periplasmic pilus chaperone family.</text>
</comment>
<evidence type="ECO:0000256" key="2">
    <source>
        <dbReference type="ARBA" id="ARBA00007399"/>
    </source>
</evidence>
<dbReference type="SUPFAM" id="SSF49354">
    <property type="entry name" value="PapD-like"/>
    <property type="match status" value="1"/>
</dbReference>
<dbReference type="NCBIfam" id="NF011758">
    <property type="entry name" value="PRK15211.1"/>
    <property type="match status" value="1"/>
</dbReference>
<dbReference type="Gene3D" id="2.60.40.10">
    <property type="entry name" value="Immunoglobulins"/>
    <property type="match status" value="2"/>
</dbReference>
<comment type="caution">
    <text evidence="9">The sequence shown here is derived from an EMBL/GenBank/DDBJ whole genome shotgun (WGS) entry which is preliminary data.</text>
</comment>
<name>G9Y4D8_HAFAL</name>
<evidence type="ECO:0000256" key="1">
    <source>
        <dbReference type="ARBA" id="ARBA00004418"/>
    </source>
</evidence>
<evidence type="ECO:0000313" key="10">
    <source>
        <dbReference type="Proteomes" id="UP000005959"/>
    </source>
</evidence>
<evidence type="ECO:0000256" key="3">
    <source>
        <dbReference type="ARBA" id="ARBA00022729"/>
    </source>
</evidence>
<feature type="chain" id="PRO_5003528515" evidence="6">
    <location>
        <begin position="27"/>
        <end position="235"/>
    </location>
</feature>
<dbReference type="PATRIC" id="fig|1002364.3.peg.1290"/>
<keyword evidence="5" id="KW-0143">Chaperone</keyword>
<accession>G9Y4D8</accession>
<evidence type="ECO:0000256" key="4">
    <source>
        <dbReference type="ARBA" id="ARBA00022764"/>
    </source>
</evidence>
<feature type="domain" description="Pili assembly chaperone C-terminal" evidence="8">
    <location>
        <begin position="167"/>
        <end position="225"/>
    </location>
</feature>
<dbReference type="PANTHER" id="PTHR30251">
    <property type="entry name" value="PILUS ASSEMBLY CHAPERONE"/>
    <property type="match status" value="1"/>
</dbReference>
<evidence type="ECO:0000259" key="7">
    <source>
        <dbReference type="Pfam" id="PF00345"/>
    </source>
</evidence>
<dbReference type="Proteomes" id="UP000005959">
    <property type="component" value="Unassembled WGS sequence"/>
</dbReference>
<dbReference type="SUPFAM" id="SSF49584">
    <property type="entry name" value="Periplasmic chaperone C-domain"/>
    <property type="match status" value="1"/>
</dbReference>
<dbReference type="RefSeq" id="WP_004091171.1">
    <property type="nucleotide sequence ID" value="NZ_JH417502.1"/>
</dbReference>
<comment type="subcellular location">
    <subcellularLocation>
        <location evidence="1">Periplasm</location>
    </subcellularLocation>
</comment>
<dbReference type="InterPro" id="IPR008962">
    <property type="entry name" value="PapD-like_sf"/>
</dbReference>
<dbReference type="GO" id="GO:0030288">
    <property type="term" value="C:outer membrane-bounded periplasmic space"/>
    <property type="evidence" value="ECO:0007669"/>
    <property type="project" value="InterPro"/>
</dbReference>
<feature type="signal peptide" evidence="6">
    <location>
        <begin position="1"/>
        <end position="26"/>
    </location>
</feature>
<gene>
    <name evidence="9" type="ORF">HMPREF0454_01402</name>
</gene>